<dbReference type="Proteomes" id="UP000789396">
    <property type="component" value="Unassembled WGS sequence"/>
</dbReference>
<evidence type="ECO:0000313" key="1">
    <source>
        <dbReference type="EMBL" id="CAG8727597.1"/>
    </source>
</evidence>
<accession>A0A9N9IB50</accession>
<organism evidence="1 2">
    <name type="scientific">Racocetra fulgida</name>
    <dbReference type="NCBI Taxonomy" id="60492"/>
    <lineage>
        <taxon>Eukaryota</taxon>
        <taxon>Fungi</taxon>
        <taxon>Fungi incertae sedis</taxon>
        <taxon>Mucoromycota</taxon>
        <taxon>Glomeromycotina</taxon>
        <taxon>Glomeromycetes</taxon>
        <taxon>Diversisporales</taxon>
        <taxon>Gigasporaceae</taxon>
        <taxon>Racocetra</taxon>
    </lineage>
</organism>
<evidence type="ECO:0000313" key="2">
    <source>
        <dbReference type="Proteomes" id="UP000789396"/>
    </source>
</evidence>
<dbReference type="EMBL" id="CAJVPZ010027104">
    <property type="protein sequence ID" value="CAG8727597.1"/>
    <property type="molecule type" value="Genomic_DNA"/>
</dbReference>
<sequence>MDASVSATIDALVLATIDVSVTAAMDAAATTTTNIVTSHIGTTIVAILVTNKPAIGYKAQDLIGQIIALLQE</sequence>
<protein>
    <submittedName>
        <fullName evidence="1">5207_t:CDS:1</fullName>
    </submittedName>
</protein>
<feature type="non-terminal residue" evidence="1">
    <location>
        <position position="72"/>
    </location>
</feature>
<dbReference type="AlphaFoldDB" id="A0A9N9IB50"/>
<keyword evidence="2" id="KW-1185">Reference proteome</keyword>
<reference evidence="1" key="1">
    <citation type="submission" date="2021-06" db="EMBL/GenBank/DDBJ databases">
        <authorList>
            <person name="Kallberg Y."/>
            <person name="Tangrot J."/>
            <person name="Rosling A."/>
        </authorList>
    </citation>
    <scope>NUCLEOTIDE SEQUENCE</scope>
    <source>
        <strain evidence="1">IN212</strain>
    </source>
</reference>
<name>A0A9N9IB50_9GLOM</name>
<gene>
    <name evidence="1" type="ORF">RFULGI_LOCUS11890</name>
</gene>
<comment type="caution">
    <text evidence="1">The sequence shown here is derived from an EMBL/GenBank/DDBJ whole genome shotgun (WGS) entry which is preliminary data.</text>
</comment>
<proteinExistence type="predicted"/>